<dbReference type="PANTHER" id="PTHR13510">
    <property type="entry name" value="FYVE-FINGER-CONTAINING RAB5 EFFECTOR PROTEIN RABENOSYN-5-RELATED"/>
    <property type="match status" value="1"/>
</dbReference>
<dbReference type="InterPro" id="IPR017455">
    <property type="entry name" value="Znf_FYVE-rel"/>
</dbReference>
<gene>
    <name evidence="7" type="ORF">LECACI_7A008868</name>
</gene>
<dbReference type="AlphaFoldDB" id="A0AAI8Z773"/>
<feature type="region of interest" description="Disordered" evidence="5">
    <location>
        <begin position="1"/>
        <end position="64"/>
    </location>
</feature>
<evidence type="ECO:0000259" key="6">
    <source>
        <dbReference type="PROSITE" id="PS50178"/>
    </source>
</evidence>
<feature type="compositionally biased region" description="Low complexity" evidence="5">
    <location>
        <begin position="32"/>
        <end position="56"/>
    </location>
</feature>
<dbReference type="InterPro" id="IPR011011">
    <property type="entry name" value="Znf_FYVE_PHD"/>
</dbReference>
<dbReference type="InterPro" id="IPR052727">
    <property type="entry name" value="Rab4/Rab5_effector"/>
</dbReference>
<feature type="region of interest" description="Disordered" evidence="5">
    <location>
        <begin position="574"/>
        <end position="597"/>
    </location>
</feature>
<comment type="caution">
    <text evidence="7">The sequence shown here is derived from an EMBL/GenBank/DDBJ whole genome shotgun (WGS) entry which is preliminary data.</text>
</comment>
<evidence type="ECO:0000256" key="4">
    <source>
        <dbReference type="PROSITE-ProRule" id="PRU00091"/>
    </source>
</evidence>
<keyword evidence="1" id="KW-0479">Metal-binding</keyword>
<name>A0AAI8Z773_9PEZI</name>
<evidence type="ECO:0000256" key="3">
    <source>
        <dbReference type="ARBA" id="ARBA00022833"/>
    </source>
</evidence>
<dbReference type="SMART" id="SM00064">
    <property type="entry name" value="FYVE"/>
    <property type="match status" value="2"/>
</dbReference>
<dbReference type="CDD" id="cd15737">
    <property type="entry name" value="FYVE2_Vac1p_like"/>
    <property type="match status" value="1"/>
</dbReference>
<dbReference type="Pfam" id="PF11464">
    <property type="entry name" value="Rbsn"/>
    <property type="match status" value="1"/>
</dbReference>
<keyword evidence="2 4" id="KW-0863">Zinc-finger</keyword>
<dbReference type="Gene3D" id="3.30.40.10">
    <property type="entry name" value="Zinc/RING finger domain, C3HC4 (zinc finger)"/>
    <property type="match status" value="2"/>
</dbReference>
<dbReference type="PANTHER" id="PTHR13510:SF44">
    <property type="entry name" value="RABENOSYN-5"/>
    <property type="match status" value="1"/>
</dbReference>
<dbReference type="Proteomes" id="UP001296104">
    <property type="component" value="Unassembled WGS sequence"/>
</dbReference>
<dbReference type="Gene3D" id="4.10.860.20">
    <property type="entry name" value="Rabenosyn, Rab binding domain"/>
    <property type="match status" value="1"/>
</dbReference>
<organism evidence="7 8">
    <name type="scientific">Lecanosticta acicola</name>
    <dbReference type="NCBI Taxonomy" id="111012"/>
    <lineage>
        <taxon>Eukaryota</taxon>
        <taxon>Fungi</taxon>
        <taxon>Dikarya</taxon>
        <taxon>Ascomycota</taxon>
        <taxon>Pezizomycotina</taxon>
        <taxon>Dothideomycetes</taxon>
        <taxon>Dothideomycetidae</taxon>
        <taxon>Mycosphaerellales</taxon>
        <taxon>Mycosphaerellaceae</taxon>
        <taxon>Lecanosticta</taxon>
    </lineage>
</organism>
<feature type="compositionally biased region" description="Gly residues" evidence="5">
    <location>
        <begin position="7"/>
        <end position="17"/>
    </location>
</feature>
<keyword evidence="8" id="KW-1185">Reference proteome</keyword>
<feature type="domain" description="FYVE-type" evidence="6">
    <location>
        <begin position="212"/>
        <end position="268"/>
    </location>
</feature>
<evidence type="ECO:0000313" key="8">
    <source>
        <dbReference type="Proteomes" id="UP001296104"/>
    </source>
</evidence>
<dbReference type="CDD" id="cd15761">
    <property type="entry name" value="FYVE1_Vac1p_like"/>
    <property type="match status" value="1"/>
</dbReference>
<proteinExistence type="predicted"/>
<dbReference type="PROSITE" id="PS00028">
    <property type="entry name" value="ZINC_FINGER_C2H2_1"/>
    <property type="match status" value="1"/>
</dbReference>
<reference evidence="7" key="1">
    <citation type="submission" date="2023-11" db="EMBL/GenBank/DDBJ databases">
        <authorList>
            <person name="Alioto T."/>
            <person name="Alioto T."/>
            <person name="Gomez Garrido J."/>
        </authorList>
    </citation>
    <scope>NUCLEOTIDE SEQUENCE</scope>
</reference>
<dbReference type="InterPro" id="IPR000306">
    <property type="entry name" value="Znf_FYVE"/>
</dbReference>
<evidence type="ECO:0000256" key="1">
    <source>
        <dbReference type="ARBA" id="ARBA00022723"/>
    </source>
</evidence>
<dbReference type="InterPro" id="IPR036531">
    <property type="entry name" value="Rbsn_Rab-bd_sf"/>
</dbReference>
<feature type="compositionally biased region" description="Low complexity" evidence="5">
    <location>
        <begin position="579"/>
        <end position="592"/>
    </location>
</feature>
<evidence type="ECO:0000256" key="2">
    <source>
        <dbReference type="ARBA" id="ARBA00022771"/>
    </source>
</evidence>
<dbReference type="EMBL" id="CAVMBE010000092">
    <property type="protein sequence ID" value="CAK4033710.1"/>
    <property type="molecule type" value="Genomic_DNA"/>
</dbReference>
<accession>A0AAI8Z773</accession>
<evidence type="ECO:0000256" key="5">
    <source>
        <dbReference type="SAM" id="MobiDB-lite"/>
    </source>
</evidence>
<dbReference type="GO" id="GO:0008270">
    <property type="term" value="F:zinc ion binding"/>
    <property type="evidence" value="ECO:0007669"/>
    <property type="project" value="UniProtKB-KW"/>
</dbReference>
<dbReference type="InterPro" id="IPR013087">
    <property type="entry name" value="Znf_C2H2_type"/>
</dbReference>
<feature type="compositionally biased region" description="Pro residues" evidence="5">
    <location>
        <begin position="22"/>
        <end position="31"/>
    </location>
</feature>
<sequence length="673" mass="74996">MSARRSLGGGRVLGSGKGLAPPTRPPVPPRPVQAARSPGLLSPSESSVSLGSQTSSTPVSTENEDLTSRIALDEHGLAQAAAAASSRMVCPICNEEMVTLLQLNRHIDDNHANLEVMEQDEAKTWFKQQMTKAKKFQPLALINQKLRGLEVFESNNEAAVPIQQAVQAVTGRREGSPAPAPKEQEAPDPDEVVTRAHWQRPRGYDDCADPLCGKRLGPVNGQVNCRHCGKLFCEEHTMYQMKLSRAARHEPVRGLWCRVCETCYKSRDGYNDHNGFERNHYEFFKSARRKTVDKQALETSRLETRLTRLTQLLADLRPMEQNQSTTNLLWSSISGTKPQIRALEQSVVPWEDDTTVSECPFCQQAFSQYSLRRHHCRVCGRVVCGDPNTGCSNGIGLEVDSKKNGNKVAVDVRMCKDCQRTIFSKADFARELNTHTADQRAYQNLVQFEQGIRLLLPKFQRLLAPLQDPESPPSPAQLAEASKVRKRLTDAFTQYDMASRRIRDMPTESSTQQQLQKAIHQKALGFLHVHMLPLKSLPKIMRHANSSSMRSPPTSANGKPQGALSQLKYNSLAQENGHGSRPGSSRTSSQSSAAVTAFEAEEKELQERLIVLEEQKFFVSEMIANANKRRRFDEVSALSQNVEDLSREIDQIQGQLVQMDFAGAYAADQGVIK</sequence>
<feature type="region of interest" description="Disordered" evidence="5">
    <location>
        <begin position="167"/>
        <end position="190"/>
    </location>
</feature>
<dbReference type="InterPro" id="IPR021565">
    <property type="entry name" value="Rbsn_Rab-bd"/>
</dbReference>
<dbReference type="PROSITE" id="PS50178">
    <property type="entry name" value="ZF_FYVE"/>
    <property type="match status" value="2"/>
</dbReference>
<dbReference type="Pfam" id="PF01363">
    <property type="entry name" value="FYVE"/>
    <property type="match status" value="2"/>
</dbReference>
<dbReference type="SUPFAM" id="SSF140125">
    <property type="entry name" value="Rabenosyn-5 Rab-binding domain-like"/>
    <property type="match status" value="1"/>
</dbReference>
<dbReference type="SUPFAM" id="SSF57903">
    <property type="entry name" value="FYVE/PHD zinc finger"/>
    <property type="match status" value="2"/>
</dbReference>
<feature type="domain" description="FYVE-type" evidence="6">
    <location>
        <begin position="353"/>
        <end position="423"/>
    </location>
</feature>
<keyword evidence="3" id="KW-0862">Zinc</keyword>
<dbReference type="InterPro" id="IPR013083">
    <property type="entry name" value="Znf_RING/FYVE/PHD"/>
</dbReference>
<protein>
    <submittedName>
        <fullName evidence="7">Vacuolar segregation PEP7</fullName>
    </submittedName>
</protein>
<evidence type="ECO:0000313" key="7">
    <source>
        <dbReference type="EMBL" id="CAK4033710.1"/>
    </source>
</evidence>